<dbReference type="EC" id="5.6.2.3" evidence="15"/>
<dbReference type="AlphaFoldDB" id="A0A2P6FGS0"/>
<evidence type="ECO:0000313" key="19">
    <source>
        <dbReference type="Proteomes" id="UP000091956"/>
    </source>
</evidence>
<comment type="caution">
    <text evidence="15">Lacks conserved residue(s) required for the propagation of feature annotation.</text>
</comment>
<dbReference type="GO" id="GO:0043139">
    <property type="term" value="F:5'-3' DNA helicase activity"/>
    <property type="evidence" value="ECO:0007669"/>
    <property type="project" value="UniProtKB-UniRule"/>
</dbReference>
<dbReference type="STRING" id="342668.A0A2P6FGS0"/>
<comment type="catalytic activity">
    <reaction evidence="14 15">
        <text>ATP + H2O = ADP + phosphate + H(+)</text>
        <dbReference type="Rhea" id="RHEA:13065"/>
        <dbReference type="ChEBI" id="CHEBI:15377"/>
        <dbReference type="ChEBI" id="CHEBI:15378"/>
        <dbReference type="ChEBI" id="CHEBI:30616"/>
        <dbReference type="ChEBI" id="CHEBI:43474"/>
        <dbReference type="ChEBI" id="CHEBI:456216"/>
        <dbReference type="EC" id="5.6.2.3"/>
    </reaction>
</comment>
<comment type="subcellular location">
    <subcellularLocation>
        <location evidence="2">Nucleus</location>
        <location evidence="2">Nucleolus</location>
    </subcellularLocation>
    <subcellularLocation>
        <location evidence="15">Nucleus</location>
    </subcellularLocation>
    <subcellularLocation>
        <location evidence="15">Mitochondrion</location>
    </subcellularLocation>
</comment>
<gene>
    <name evidence="15" type="primary">PIF1</name>
    <name evidence="18" type="ORF">VE01_10740</name>
</gene>
<evidence type="ECO:0000256" key="6">
    <source>
        <dbReference type="ARBA" id="ARBA00022806"/>
    </source>
</evidence>
<dbReference type="GO" id="GO:0006281">
    <property type="term" value="P:DNA repair"/>
    <property type="evidence" value="ECO:0007669"/>
    <property type="project" value="UniProtKB-UniRule"/>
</dbReference>
<keyword evidence="4 15" id="KW-0227">DNA damage</keyword>
<dbReference type="PANTHER" id="PTHR47642">
    <property type="entry name" value="ATP-DEPENDENT DNA HELICASE"/>
    <property type="match status" value="1"/>
</dbReference>
<evidence type="ECO:0000256" key="11">
    <source>
        <dbReference type="ARBA" id="ARBA00023204"/>
    </source>
</evidence>
<feature type="compositionally biased region" description="Low complexity" evidence="16">
    <location>
        <begin position="275"/>
        <end position="286"/>
    </location>
</feature>
<feature type="compositionally biased region" description="Basic and acidic residues" evidence="16">
    <location>
        <begin position="375"/>
        <end position="396"/>
    </location>
</feature>
<dbReference type="Proteomes" id="UP000091956">
    <property type="component" value="Unassembled WGS sequence"/>
</dbReference>
<dbReference type="GO" id="GO:0016887">
    <property type="term" value="F:ATP hydrolysis activity"/>
    <property type="evidence" value="ECO:0007669"/>
    <property type="project" value="RHEA"/>
</dbReference>
<keyword evidence="3 15" id="KW-0547">Nucleotide-binding</keyword>
<keyword evidence="8 15" id="KW-0238">DNA-binding</keyword>
<dbReference type="SUPFAM" id="SSF52540">
    <property type="entry name" value="P-loop containing nucleoside triphosphate hydrolases"/>
    <property type="match status" value="2"/>
</dbReference>
<evidence type="ECO:0000313" key="18">
    <source>
        <dbReference type="EMBL" id="PQM43844.1"/>
    </source>
</evidence>
<evidence type="ECO:0000256" key="16">
    <source>
        <dbReference type="SAM" id="MobiDB-lite"/>
    </source>
</evidence>
<evidence type="ECO:0000256" key="12">
    <source>
        <dbReference type="ARBA" id="ARBA00023235"/>
    </source>
</evidence>
<evidence type="ECO:0000256" key="7">
    <source>
        <dbReference type="ARBA" id="ARBA00022840"/>
    </source>
</evidence>
<keyword evidence="10 15" id="KW-0233">DNA recombination</keyword>
<evidence type="ECO:0000256" key="10">
    <source>
        <dbReference type="ARBA" id="ARBA00023172"/>
    </source>
</evidence>
<dbReference type="SMART" id="SM00382">
    <property type="entry name" value="AAA"/>
    <property type="match status" value="1"/>
</dbReference>
<keyword evidence="5 15" id="KW-0378">Hydrolase</keyword>
<feature type="region of interest" description="Disordered" evidence="16">
    <location>
        <begin position="236"/>
        <end position="351"/>
    </location>
</feature>
<dbReference type="Gene3D" id="3.40.50.300">
    <property type="entry name" value="P-loop containing nucleotide triphosphate hydrolases"/>
    <property type="match status" value="1"/>
</dbReference>
<feature type="region of interest" description="Disordered" evidence="16">
    <location>
        <begin position="374"/>
        <end position="397"/>
    </location>
</feature>
<evidence type="ECO:0000256" key="3">
    <source>
        <dbReference type="ARBA" id="ARBA00022741"/>
    </source>
</evidence>
<proteinExistence type="inferred from homology"/>
<dbReference type="PANTHER" id="PTHR47642:SF5">
    <property type="entry name" value="ATP-DEPENDENT DNA HELICASE"/>
    <property type="match status" value="1"/>
</dbReference>
<feature type="compositionally biased region" description="Basic and acidic residues" evidence="16">
    <location>
        <begin position="338"/>
        <end position="351"/>
    </location>
</feature>
<dbReference type="GO" id="GO:0005730">
    <property type="term" value="C:nucleolus"/>
    <property type="evidence" value="ECO:0007669"/>
    <property type="project" value="UniProtKB-SubCell"/>
</dbReference>
<keyword evidence="6 15" id="KW-0347">Helicase</keyword>
<dbReference type="FunFam" id="3.40.50.300:FF:001226">
    <property type="entry name" value="ATP-dependent DNA helicase PIF1"/>
    <property type="match status" value="1"/>
</dbReference>
<protein>
    <recommendedName>
        <fullName evidence="15">ATP-dependent DNA helicase PIF1</fullName>
        <ecNumber evidence="15">5.6.2.3</ecNumber>
    </recommendedName>
    <alternativeName>
        <fullName evidence="15">DNA 5'-3' helicase PIF1</fullName>
    </alternativeName>
    <alternativeName>
        <fullName evidence="15">DNA repair and recombination helicase PIF1</fullName>
    </alternativeName>
</protein>
<comment type="subunit">
    <text evidence="15">Monomer.</text>
</comment>
<dbReference type="GO" id="GO:0000723">
    <property type="term" value="P:telomere maintenance"/>
    <property type="evidence" value="ECO:0007669"/>
    <property type="project" value="InterPro"/>
</dbReference>
<dbReference type="InterPro" id="IPR003593">
    <property type="entry name" value="AAA+_ATPase"/>
</dbReference>
<dbReference type="InterPro" id="IPR049163">
    <property type="entry name" value="Pif1-like_2B_dom"/>
</dbReference>
<dbReference type="InterPro" id="IPR027417">
    <property type="entry name" value="P-loop_NTPase"/>
</dbReference>
<dbReference type="CDD" id="cd22541">
    <property type="entry name" value="SP5_N"/>
    <property type="match status" value="1"/>
</dbReference>
<evidence type="ECO:0000256" key="2">
    <source>
        <dbReference type="ARBA" id="ARBA00004604"/>
    </source>
</evidence>
<evidence type="ECO:0000256" key="5">
    <source>
        <dbReference type="ARBA" id="ARBA00022801"/>
    </source>
</evidence>
<feature type="compositionally biased region" description="Polar residues" evidence="16">
    <location>
        <begin position="301"/>
        <end position="318"/>
    </location>
</feature>
<dbReference type="InterPro" id="IPR010285">
    <property type="entry name" value="DNA_helicase_pif1-like_DEAD"/>
</dbReference>
<reference evidence="19" key="2">
    <citation type="journal article" date="2018" name="Nat. Commun.">
        <title>Extreme sensitivity to ultraviolet light in the fungal pathogen causing white-nose syndrome of bats.</title>
        <authorList>
            <person name="Palmer J.M."/>
            <person name="Drees K.P."/>
            <person name="Foster J.T."/>
            <person name="Lindner D.L."/>
        </authorList>
    </citation>
    <scope>NUCLEOTIDE SEQUENCE [LARGE SCALE GENOMIC DNA]</scope>
    <source>
        <strain evidence="19">UAMH 10579</strain>
    </source>
</reference>
<keyword evidence="12 15" id="KW-0413">Isomerase</keyword>
<dbReference type="GO" id="GO:0005524">
    <property type="term" value="F:ATP binding"/>
    <property type="evidence" value="ECO:0007669"/>
    <property type="project" value="UniProtKB-UniRule"/>
</dbReference>
<keyword evidence="13 15" id="KW-0539">Nucleus</keyword>
<dbReference type="GO" id="GO:0003697">
    <property type="term" value="F:single-stranded DNA binding"/>
    <property type="evidence" value="ECO:0007669"/>
    <property type="project" value="UniProtKB-ARBA"/>
</dbReference>
<reference evidence="18 19" key="1">
    <citation type="submission" date="2016-03" db="EMBL/GenBank/DDBJ databases">
        <title>Comparative genomics of Pseudogymnoascus destructans, the fungus causing white-nose syndrome of bats.</title>
        <authorList>
            <person name="Palmer J.M."/>
            <person name="Drees K.P."/>
            <person name="Foster J.T."/>
            <person name="Lindner D.L."/>
        </authorList>
    </citation>
    <scope>NUCLEOTIDE SEQUENCE [LARGE SCALE GENOMIC DNA]</scope>
    <source>
        <strain evidence="18 19">UAMH 10579</strain>
    </source>
</reference>
<comment type="cofactor">
    <cofactor evidence="1 15">
        <name>Mg(2+)</name>
        <dbReference type="ChEBI" id="CHEBI:18420"/>
    </cofactor>
</comment>
<dbReference type="Pfam" id="PF21530">
    <property type="entry name" value="Pif1_2B_dom"/>
    <property type="match status" value="1"/>
</dbReference>
<evidence type="ECO:0000256" key="8">
    <source>
        <dbReference type="ARBA" id="ARBA00023125"/>
    </source>
</evidence>
<dbReference type="InterPro" id="IPR048293">
    <property type="entry name" value="PIF1_RRM3_pfh1"/>
</dbReference>
<evidence type="ECO:0000256" key="15">
    <source>
        <dbReference type="HAMAP-Rule" id="MF_03176"/>
    </source>
</evidence>
<organism evidence="18 19">
    <name type="scientific">Pseudogymnoascus verrucosus</name>
    <dbReference type="NCBI Taxonomy" id="342668"/>
    <lineage>
        <taxon>Eukaryota</taxon>
        <taxon>Fungi</taxon>
        <taxon>Dikarya</taxon>
        <taxon>Ascomycota</taxon>
        <taxon>Pezizomycotina</taxon>
        <taxon>Leotiomycetes</taxon>
        <taxon>Thelebolales</taxon>
        <taxon>Thelebolaceae</taxon>
        <taxon>Pseudogymnoascus</taxon>
    </lineage>
</organism>
<dbReference type="Pfam" id="PF05970">
    <property type="entry name" value="PIF1"/>
    <property type="match status" value="1"/>
</dbReference>
<dbReference type="InterPro" id="IPR051055">
    <property type="entry name" value="PIF1_helicase"/>
</dbReference>
<evidence type="ECO:0000256" key="1">
    <source>
        <dbReference type="ARBA" id="ARBA00001946"/>
    </source>
</evidence>
<feature type="compositionally biased region" description="Low complexity" evidence="16">
    <location>
        <begin position="77"/>
        <end position="87"/>
    </location>
</feature>
<dbReference type="GO" id="GO:0006310">
    <property type="term" value="P:DNA recombination"/>
    <property type="evidence" value="ECO:0007669"/>
    <property type="project" value="UniProtKB-UniRule"/>
</dbReference>
<feature type="compositionally biased region" description="Polar residues" evidence="16">
    <location>
        <begin position="245"/>
        <end position="257"/>
    </location>
</feature>
<dbReference type="CDD" id="cd18037">
    <property type="entry name" value="DEXSc_Pif1_like"/>
    <property type="match status" value="1"/>
</dbReference>
<comment type="similarity">
    <text evidence="15">Belongs to the helicase family. PIF1 subfamily.</text>
</comment>
<keyword evidence="11 15" id="KW-0234">DNA repair</keyword>
<feature type="domain" description="AAA+ ATPase" evidence="17">
    <location>
        <begin position="466"/>
        <end position="629"/>
    </location>
</feature>
<keyword evidence="9 15" id="KW-0496">Mitochondrion</keyword>
<comment type="function">
    <text evidence="15">DNA-dependent ATPase and 5'-3' DNA helicase required for the maintenance of both mitochondrial and nuclear genome stability.</text>
</comment>
<evidence type="ECO:0000256" key="13">
    <source>
        <dbReference type="ARBA" id="ARBA00023242"/>
    </source>
</evidence>
<feature type="binding site" evidence="15">
    <location>
        <begin position="474"/>
        <end position="481"/>
    </location>
    <ligand>
        <name>ATP</name>
        <dbReference type="ChEBI" id="CHEBI:30616"/>
    </ligand>
</feature>
<evidence type="ECO:0000256" key="14">
    <source>
        <dbReference type="ARBA" id="ARBA00048954"/>
    </source>
</evidence>
<name>A0A2P6FGS0_9PEZI</name>
<sequence length="974" mass="107401">MISARRRFSAFSTATPLLRASCWKAPLHSPHTCRVLVPHLDAYISHSRTAGYSRIADAMLGRAVQSFQAPPPRKEALAAAETARRAAQSPGSSQGVDDMLKNGKKDNSRKSISGWARPVSPSSSVPSSAPLSVFSRTNSASAFSRPTTAGTVTSTAYADTSSVARGVSAGPGRQGVAGDKVVTQAAVIINSGTDIVDLTQEAPSKSHAPQPVEFDFDDFDDDSDLDLEVEYPLALPTLSAPPRQPLTSMSSNNTNFPASMPPPKLSATPQHLTNPSSGPIPWSSSPQAHLGPPPGAGAKRSTFQEPEQQITNLISSEPSIDANPRPAKRRTTPWAQRAAEEKDVQPQEREQAARGTQCFKCLGYGHYAGSCTRARPKDNSISHDEDSFTPLPKEKSLPWNTTASAIKDKRGAFREQQKTMKMKREQNSITEMFKTKTKGSTTKEERGANIFLSSEQSNVLGLVTEQKKSVFFTGSAGTGKSVLMRAIIAELRKVYKKEPDRVAVTASTGLAACNIGGVTLHSFGGIGLGKESVPDLVKKIMRNQKAKTRWLRTKVLVVDEVSMVDGELFDKLEGIARFIRKNGRPFGGIQLVVTGDFFQLPPVPDYGKQVKFAFDADTWSTSIHHTIGLTEVFRQRDPVFANMLNEMRLGKISDETMKAFRKLDRPLEASGLDATELFPTRNEVDNSNFMKMRQLQGAGKIYLSEDSGSVRDPQQLERLLQNFMAPKKLELKKHAQVMLIKNMDDNLVNGSIGKVIGFMNEKTFEVYEGVDLDPLDDNAGSDTEDPHDATREAKRRVRGMMNKDLIADTGKEYPLVRFFAADGTSRDLLCQPEDWKVELPNGEIQAQRRQIPLILAWALSIHKAQGQTLERVKVDLRKVFENGQAYVALSRATTQEGLWVQNFNPRAVMAHKRVGEFYDSLYSVNKALRHPKVQQGRENKKQEKVQGEVQKLEDRAMEEVLDWDEDEEAMAAYG</sequence>
<feature type="region of interest" description="Disordered" evidence="16">
    <location>
        <begin position="67"/>
        <end position="131"/>
    </location>
</feature>
<keyword evidence="19" id="KW-1185">Reference proteome</keyword>
<evidence type="ECO:0000256" key="4">
    <source>
        <dbReference type="ARBA" id="ARBA00022763"/>
    </source>
</evidence>
<feature type="compositionally biased region" description="Basic and acidic residues" evidence="16">
    <location>
        <begin position="98"/>
        <end position="109"/>
    </location>
</feature>
<dbReference type="GO" id="GO:0005739">
    <property type="term" value="C:mitochondrion"/>
    <property type="evidence" value="ECO:0007669"/>
    <property type="project" value="UniProtKB-SubCell"/>
</dbReference>
<feature type="compositionally biased region" description="Low complexity" evidence="16">
    <location>
        <begin position="118"/>
        <end position="131"/>
    </location>
</feature>
<dbReference type="CDD" id="cd18809">
    <property type="entry name" value="SF1_C_RecD"/>
    <property type="match status" value="1"/>
</dbReference>
<evidence type="ECO:0000256" key="9">
    <source>
        <dbReference type="ARBA" id="ARBA00023128"/>
    </source>
</evidence>
<dbReference type="EMBL" id="KV460210">
    <property type="protein sequence ID" value="PQM43844.1"/>
    <property type="molecule type" value="Genomic_DNA"/>
</dbReference>
<evidence type="ECO:0000259" key="17">
    <source>
        <dbReference type="SMART" id="SM00382"/>
    </source>
</evidence>
<accession>A0A2P6FGS0</accession>
<dbReference type="HAMAP" id="MF_03176">
    <property type="entry name" value="PIF1"/>
    <property type="match status" value="1"/>
</dbReference>
<keyword evidence="7 15" id="KW-0067">ATP-binding</keyword>